<dbReference type="SUPFAM" id="SSF53850">
    <property type="entry name" value="Periplasmic binding protein-like II"/>
    <property type="match status" value="1"/>
</dbReference>
<protein>
    <submittedName>
        <fullName evidence="1">Phosphonate ABC transporter substrate-binding protein</fullName>
    </submittedName>
</protein>
<organism evidence="1 2">
    <name type="scientific">Rhodoferax ferrireducens</name>
    <dbReference type="NCBI Taxonomy" id="192843"/>
    <lineage>
        <taxon>Bacteria</taxon>
        <taxon>Pseudomonadati</taxon>
        <taxon>Pseudomonadota</taxon>
        <taxon>Betaproteobacteria</taxon>
        <taxon>Burkholderiales</taxon>
        <taxon>Comamonadaceae</taxon>
        <taxon>Rhodoferax</taxon>
    </lineage>
</organism>
<evidence type="ECO:0000313" key="2">
    <source>
        <dbReference type="Proteomes" id="UP000192505"/>
    </source>
</evidence>
<dbReference type="PANTHER" id="PTHR35841:SF1">
    <property type="entry name" value="PHOSPHONATES-BINDING PERIPLASMIC PROTEIN"/>
    <property type="match status" value="1"/>
</dbReference>
<dbReference type="PANTHER" id="PTHR35841">
    <property type="entry name" value="PHOSPHONATES-BINDING PERIPLASMIC PROTEIN"/>
    <property type="match status" value="1"/>
</dbReference>
<dbReference type="Pfam" id="PF12974">
    <property type="entry name" value="Phosphonate-bd"/>
    <property type="match status" value="1"/>
</dbReference>
<dbReference type="Gene3D" id="3.40.190.10">
    <property type="entry name" value="Periplasmic binding protein-like II"/>
    <property type="match status" value="2"/>
</dbReference>
<accession>A0A1W9KVK5</accession>
<gene>
    <name evidence="1" type="ORF">BWK72_06250</name>
</gene>
<sequence length="305" mass="33584">MRTLRQMGQWVLVGAVALLAACRPAPPETPLQYSAAPANAAVPVYRLAVHPLYNPQLLTVAYQPLVDQLNSQLPGARLELEASRDYQSFEKKYAAREPAFLLPNPWQTLQAMKHGYRVIAMAGDASDFRGIFVVRRDSGIRLPADLKGKVVSYPSHTALAACVMPQYFLHTQGINVQRDLQNVYVGSQESSIMNVYLGQAAAGATWPPPWRLFLRDHPQEAAQLKVIWETEPLVNNSVMVRDDVPEPVRAQVLSGLLGLSHTAAGQAVLAGMATARFQSADDATYEVVARYVSRFEQLVRPVGQP</sequence>
<dbReference type="Proteomes" id="UP000192505">
    <property type="component" value="Unassembled WGS sequence"/>
</dbReference>
<comment type="caution">
    <text evidence="1">The sequence shown here is derived from an EMBL/GenBank/DDBJ whole genome shotgun (WGS) entry which is preliminary data.</text>
</comment>
<dbReference type="EMBL" id="MTEI01000003">
    <property type="protein sequence ID" value="OQW88588.1"/>
    <property type="molecule type" value="Genomic_DNA"/>
</dbReference>
<dbReference type="PROSITE" id="PS51257">
    <property type="entry name" value="PROKAR_LIPOPROTEIN"/>
    <property type="match status" value="1"/>
</dbReference>
<reference evidence="1 2" key="1">
    <citation type="submission" date="2017-01" db="EMBL/GenBank/DDBJ databases">
        <title>Novel large sulfur bacteria in the metagenomes of groundwater-fed chemosynthetic microbial mats in the Lake Huron basin.</title>
        <authorList>
            <person name="Sharrar A.M."/>
            <person name="Flood B.E."/>
            <person name="Bailey J.V."/>
            <person name="Jones D.S."/>
            <person name="Biddanda B."/>
            <person name="Ruberg S.A."/>
            <person name="Marcus D.N."/>
            <person name="Dick G.J."/>
        </authorList>
    </citation>
    <scope>NUCLEOTIDE SEQUENCE [LARGE SCALE GENOMIC DNA]</scope>
    <source>
        <strain evidence="1">A7</strain>
    </source>
</reference>
<dbReference type="AlphaFoldDB" id="A0A1W9KVK5"/>
<proteinExistence type="predicted"/>
<name>A0A1W9KVK5_9BURK</name>
<evidence type="ECO:0000313" key="1">
    <source>
        <dbReference type="EMBL" id="OQW88588.1"/>
    </source>
</evidence>